<evidence type="ECO:0000313" key="6">
    <source>
        <dbReference type="Proteomes" id="UP000092460"/>
    </source>
</evidence>
<accession>A0A1B0BL32</accession>
<dbReference type="GO" id="GO:0008234">
    <property type="term" value="F:cysteine-type peptidase activity"/>
    <property type="evidence" value="ECO:0007669"/>
    <property type="project" value="InterPro"/>
</dbReference>
<feature type="domain" description="Ubiquitin-like protease family profile" evidence="4">
    <location>
        <begin position="179"/>
        <end position="282"/>
    </location>
</feature>
<organism evidence="5 6">
    <name type="scientific">Glossina palpalis gambiensis</name>
    <dbReference type="NCBI Taxonomy" id="67801"/>
    <lineage>
        <taxon>Eukaryota</taxon>
        <taxon>Metazoa</taxon>
        <taxon>Ecdysozoa</taxon>
        <taxon>Arthropoda</taxon>
        <taxon>Hexapoda</taxon>
        <taxon>Insecta</taxon>
        <taxon>Pterygota</taxon>
        <taxon>Neoptera</taxon>
        <taxon>Endopterygota</taxon>
        <taxon>Diptera</taxon>
        <taxon>Brachycera</taxon>
        <taxon>Muscomorpha</taxon>
        <taxon>Hippoboscoidea</taxon>
        <taxon>Glossinidae</taxon>
        <taxon>Glossina</taxon>
    </lineage>
</organism>
<evidence type="ECO:0000256" key="3">
    <source>
        <dbReference type="ARBA" id="ARBA00022801"/>
    </source>
</evidence>
<dbReference type="InterPro" id="IPR003653">
    <property type="entry name" value="Peptidase_C48_C"/>
</dbReference>
<sequence>MGCDEGVSSFGDNYDTDDRSEFYVKQPTYSQSDFYKRGNDIYTQVKSEIVTNKCSHKNKNLFYNPNFVDILLKKYVAYAPLWTNLMGTYIDSKKPASNSPVEGYFSIVKNINLAGERNVRPTDYVRESYIYIKAKTEEINLNETWIINKNYIIMCCNYIYTCMEGALIFFGDNSEINEKFEQTLLQYKIIVIPILHNSHFAFAYIDTSSQTFIYINPVGNEEAILSVLFNKFKAIENNKVNNMWIARTEEHDLQNLKNDKTNCGVFVCQFLERIVKNEALIDLARLSDYRKQMKDKILQYNEELTYDCLHSYTVDEPEKQCSKCYRVICKRCIGDYYKDWKHFCIVCSNSY</sequence>
<protein>
    <recommendedName>
        <fullName evidence="4">Ubiquitin-like protease family profile domain-containing protein</fullName>
    </recommendedName>
</protein>
<reference evidence="6" key="1">
    <citation type="submission" date="2015-01" db="EMBL/GenBank/DDBJ databases">
        <authorList>
            <person name="Aksoy S."/>
            <person name="Warren W."/>
            <person name="Wilson R.K."/>
        </authorList>
    </citation>
    <scope>NUCLEOTIDE SEQUENCE [LARGE SCALE GENOMIC DNA]</scope>
    <source>
        <strain evidence="6">IAEA</strain>
    </source>
</reference>
<evidence type="ECO:0000259" key="4">
    <source>
        <dbReference type="Pfam" id="PF02902"/>
    </source>
</evidence>
<dbReference type="SUPFAM" id="SSF54001">
    <property type="entry name" value="Cysteine proteinases"/>
    <property type="match status" value="1"/>
</dbReference>
<keyword evidence="2" id="KW-0645">Protease</keyword>
<dbReference type="Proteomes" id="UP000092460">
    <property type="component" value="Unassembled WGS sequence"/>
</dbReference>
<dbReference type="EMBL" id="JXJN01016193">
    <property type="status" value="NOT_ANNOTATED_CDS"/>
    <property type="molecule type" value="Genomic_DNA"/>
</dbReference>
<dbReference type="EnsemblMetazoa" id="GPPI033510-RA">
    <property type="protein sequence ID" value="GPPI033510-PA"/>
    <property type="gene ID" value="GPPI033510"/>
</dbReference>
<dbReference type="GO" id="GO:0006508">
    <property type="term" value="P:proteolysis"/>
    <property type="evidence" value="ECO:0007669"/>
    <property type="project" value="UniProtKB-KW"/>
</dbReference>
<dbReference type="AlphaFoldDB" id="A0A1B0BL32"/>
<dbReference type="Pfam" id="PF02902">
    <property type="entry name" value="Peptidase_C48"/>
    <property type="match status" value="1"/>
</dbReference>
<reference evidence="5" key="2">
    <citation type="submission" date="2020-05" db="UniProtKB">
        <authorList>
            <consortium name="EnsemblMetazoa"/>
        </authorList>
    </citation>
    <scope>IDENTIFICATION</scope>
    <source>
        <strain evidence="5">IAEA</strain>
    </source>
</reference>
<proteinExistence type="inferred from homology"/>
<evidence type="ECO:0000256" key="2">
    <source>
        <dbReference type="ARBA" id="ARBA00022670"/>
    </source>
</evidence>
<dbReference type="Gene3D" id="3.40.395.10">
    <property type="entry name" value="Adenoviral Proteinase, Chain A"/>
    <property type="match status" value="1"/>
</dbReference>
<dbReference type="InterPro" id="IPR038765">
    <property type="entry name" value="Papain-like_cys_pep_sf"/>
</dbReference>
<comment type="similarity">
    <text evidence="1">Belongs to the peptidase C48 family.</text>
</comment>
<dbReference type="VEuPathDB" id="VectorBase:GPPI033510"/>
<keyword evidence="6" id="KW-1185">Reference proteome</keyword>
<keyword evidence="3" id="KW-0378">Hydrolase</keyword>
<evidence type="ECO:0000256" key="1">
    <source>
        <dbReference type="ARBA" id="ARBA00005234"/>
    </source>
</evidence>
<name>A0A1B0BL32_9MUSC</name>
<evidence type="ECO:0000313" key="5">
    <source>
        <dbReference type="EnsemblMetazoa" id="GPPI033510-PA"/>
    </source>
</evidence>